<keyword evidence="5" id="KW-1185">Reference proteome</keyword>
<reference evidence="3 4" key="1">
    <citation type="submission" date="2017-03" db="EMBL/GenBank/DDBJ databases">
        <authorList>
            <person name="Afonso C.L."/>
            <person name="Miller P.J."/>
            <person name="Scott M.A."/>
            <person name="Spackman E."/>
            <person name="Goraichik I."/>
            <person name="Dimitrov K.M."/>
            <person name="Suarez D.L."/>
            <person name="Swayne D.E."/>
        </authorList>
    </citation>
    <scope>NUCLEOTIDE SEQUENCE [LARGE SCALE GENOMIC DNA]</scope>
    <source>
        <strain evidence="3 4">CECT 8367</strain>
    </source>
</reference>
<proteinExistence type="predicted"/>
<evidence type="ECO:0000313" key="2">
    <source>
        <dbReference type="EMBL" id="PSK81537.1"/>
    </source>
</evidence>
<reference evidence="2 5" key="2">
    <citation type="submission" date="2018-03" db="EMBL/GenBank/DDBJ databases">
        <title>Genomic Encyclopedia of Archaeal and Bacterial Type Strains, Phase II (KMG-II): from individual species to whole genera.</title>
        <authorList>
            <person name="Goeker M."/>
        </authorList>
    </citation>
    <scope>NUCLEOTIDE SEQUENCE [LARGE SCALE GENOMIC DNA]</scope>
    <source>
        <strain evidence="2 5">DSM 29956</strain>
    </source>
</reference>
<dbReference type="Proteomes" id="UP000240624">
    <property type="component" value="Unassembled WGS sequence"/>
</dbReference>
<accession>A0A1X7A0T8</accession>
<feature type="region of interest" description="Disordered" evidence="1">
    <location>
        <begin position="166"/>
        <end position="204"/>
    </location>
</feature>
<evidence type="ECO:0000313" key="4">
    <source>
        <dbReference type="Proteomes" id="UP000193495"/>
    </source>
</evidence>
<dbReference type="AlphaFoldDB" id="A0A1X7A0T8"/>
<gene>
    <name evidence="2" type="ORF">CLV79_1155</name>
    <name evidence="3" type="ORF">LOS8367_03328</name>
</gene>
<organism evidence="3 4">
    <name type="scientific">Limimaricola soesokkakensis</name>
    <dbReference type="NCBI Taxonomy" id="1343159"/>
    <lineage>
        <taxon>Bacteria</taxon>
        <taxon>Pseudomonadati</taxon>
        <taxon>Pseudomonadota</taxon>
        <taxon>Alphaproteobacteria</taxon>
        <taxon>Rhodobacterales</taxon>
        <taxon>Paracoccaceae</taxon>
        <taxon>Limimaricola</taxon>
    </lineage>
</organism>
<protein>
    <submittedName>
        <fullName evidence="3">Uncharacterized protein</fullName>
    </submittedName>
</protein>
<dbReference type="Proteomes" id="UP000193495">
    <property type="component" value="Unassembled WGS sequence"/>
</dbReference>
<evidence type="ECO:0000313" key="5">
    <source>
        <dbReference type="Proteomes" id="UP000240624"/>
    </source>
</evidence>
<dbReference type="EMBL" id="FWFY01000013">
    <property type="protein sequence ID" value="SLN67028.1"/>
    <property type="molecule type" value="Genomic_DNA"/>
</dbReference>
<dbReference type="EMBL" id="PYGB01000015">
    <property type="protein sequence ID" value="PSK81537.1"/>
    <property type="molecule type" value="Genomic_DNA"/>
</dbReference>
<name>A0A1X7A0T8_9RHOB</name>
<dbReference type="OrthoDB" id="7432673at2"/>
<evidence type="ECO:0000313" key="3">
    <source>
        <dbReference type="EMBL" id="SLN67028.1"/>
    </source>
</evidence>
<feature type="compositionally biased region" description="Basic residues" evidence="1">
    <location>
        <begin position="193"/>
        <end position="204"/>
    </location>
</feature>
<dbReference type="RefSeq" id="WP_085897635.1">
    <property type="nucleotide sequence ID" value="NZ_FWFY01000013.1"/>
</dbReference>
<evidence type="ECO:0000256" key="1">
    <source>
        <dbReference type="SAM" id="MobiDB-lite"/>
    </source>
</evidence>
<sequence length="204" mass="22279">MIAAMVGKKTTSEPQFRPKKHSAAKLLSGEAALPTDDRTFEARKLTEIAELLWLPQSLPESERNARLLRALELYEGLEPQGAAEGMLAAQMVGTHAAALDCLRRAAFPGQSDWGRDSNLKHAQKLMALYAQQMAALDKHRGRGQQKVTVEHVHVHSGGQAIVGNVEKGGERQAQPSGPPALLDALETPLVQQKTRKPSKSRRRS</sequence>